<dbReference type="Gene3D" id="1.25.40.10">
    <property type="entry name" value="Tetratricopeptide repeat domain"/>
    <property type="match status" value="3"/>
</dbReference>
<evidence type="ECO:0000313" key="2">
    <source>
        <dbReference type="EMBL" id="HFK98767.1"/>
    </source>
</evidence>
<dbReference type="AlphaFoldDB" id="A0A832EBV9"/>
<reference evidence="2" key="1">
    <citation type="journal article" date="2020" name="mSystems">
        <title>Genome- and Community-Level Interaction Insights into Carbon Utilization and Element Cycling Functions of Hydrothermarchaeota in Hydrothermal Sediment.</title>
        <authorList>
            <person name="Zhou Z."/>
            <person name="Liu Y."/>
            <person name="Xu W."/>
            <person name="Pan J."/>
            <person name="Luo Z.H."/>
            <person name="Li M."/>
        </authorList>
    </citation>
    <scope>NUCLEOTIDE SEQUENCE [LARGE SCALE GENOMIC DNA]</scope>
    <source>
        <strain evidence="2">SpSt-456</strain>
    </source>
</reference>
<dbReference type="InterPro" id="IPR011990">
    <property type="entry name" value="TPR-like_helical_dom_sf"/>
</dbReference>
<dbReference type="EMBL" id="DSTK01000041">
    <property type="protein sequence ID" value="HFK98767.1"/>
    <property type="molecule type" value="Genomic_DNA"/>
</dbReference>
<dbReference type="PANTHER" id="PTHR12558">
    <property type="entry name" value="CELL DIVISION CYCLE 16,23,27"/>
    <property type="match status" value="1"/>
</dbReference>
<feature type="domain" description="Ancillary SecYEG translocon subunit/Cell division coordinator CpoB TPR" evidence="1">
    <location>
        <begin position="221"/>
        <end position="374"/>
    </location>
</feature>
<evidence type="ECO:0000259" key="1">
    <source>
        <dbReference type="Pfam" id="PF09976"/>
    </source>
</evidence>
<gene>
    <name evidence="2" type="ORF">ENS06_15760</name>
</gene>
<accession>A0A832EBV9</accession>
<dbReference type="SUPFAM" id="SSF48452">
    <property type="entry name" value="TPR-like"/>
    <property type="match status" value="3"/>
</dbReference>
<comment type="caution">
    <text evidence="2">The sequence shown here is derived from an EMBL/GenBank/DDBJ whole genome shotgun (WGS) entry which is preliminary data.</text>
</comment>
<sequence>MTDKPEPSSIFVPEIIPVDEGIPEPDVEPKDSAFLDHLAAQQVSSEGLQKAFGRLWGEIEILRGEGRWQELVDLLHPAEERFPELVEAGFGPALWGETAFALCQLKRHDAALDLARRCVQENPEDYHAHARLAYTAYDSLYAAKNREVLLHPEERKSRMELAHKHFAKAQALRPDNVTQFYRQGMLYKAIQNKPDRALPLFRTAVKNWDALDEKQKKARHQERKNAVKALYQWASCLLASGDAKGALAVLTRCLQEDERSQYLSVVHKYFALGKVHHALGNLQDAEKALDFAAIQADPADHDYVFELRARVALAQRRFDDAEKALARIPAHRRRPYVLWTEADLLAAQGRLDQAKGVLKKAAEKDRRGRHKALVRLAKIAFRENALEKCLQWAREANAFCRETYQNPHDEALFWEAAANYRLGRSKEAWKAASELDALRPRYPHLAELKKKIAQALSAKK</sequence>
<dbReference type="InterPro" id="IPR019734">
    <property type="entry name" value="TPR_rpt"/>
</dbReference>
<name>A0A832EBV9_9BACT</name>
<dbReference type="InterPro" id="IPR018704">
    <property type="entry name" value="SecYEG/CpoB_TPR"/>
</dbReference>
<dbReference type="PANTHER" id="PTHR12558:SF13">
    <property type="entry name" value="CELL DIVISION CYCLE PROTEIN 27 HOMOLOG"/>
    <property type="match status" value="1"/>
</dbReference>
<proteinExistence type="predicted"/>
<protein>
    <submittedName>
        <fullName evidence="2">Tetratricopeptide repeat protein</fullName>
    </submittedName>
</protein>
<dbReference type="GO" id="GO:0051301">
    <property type="term" value="P:cell division"/>
    <property type="evidence" value="ECO:0007669"/>
    <property type="project" value="TreeGrafter"/>
</dbReference>
<organism evidence="2">
    <name type="scientific">Desulfacinum infernum</name>
    <dbReference type="NCBI Taxonomy" id="35837"/>
    <lineage>
        <taxon>Bacteria</taxon>
        <taxon>Pseudomonadati</taxon>
        <taxon>Thermodesulfobacteriota</taxon>
        <taxon>Syntrophobacteria</taxon>
        <taxon>Syntrophobacterales</taxon>
        <taxon>Syntrophobacteraceae</taxon>
        <taxon>Desulfacinum</taxon>
    </lineage>
</organism>
<dbReference type="SMART" id="SM00028">
    <property type="entry name" value="TPR"/>
    <property type="match status" value="5"/>
</dbReference>
<dbReference type="Pfam" id="PF09976">
    <property type="entry name" value="TPR_21"/>
    <property type="match status" value="1"/>
</dbReference>